<gene>
    <name evidence="1" type="ORF">UFOPK2958_00785</name>
</gene>
<accession>A0A6J6WP59</accession>
<reference evidence="1" key="1">
    <citation type="submission" date="2020-05" db="EMBL/GenBank/DDBJ databases">
        <authorList>
            <person name="Chiriac C."/>
            <person name="Salcher M."/>
            <person name="Ghai R."/>
            <person name="Kavagutti S V."/>
        </authorList>
    </citation>
    <scope>NUCLEOTIDE SEQUENCE</scope>
</reference>
<organism evidence="1">
    <name type="scientific">freshwater metagenome</name>
    <dbReference type="NCBI Taxonomy" id="449393"/>
    <lineage>
        <taxon>unclassified sequences</taxon>
        <taxon>metagenomes</taxon>
        <taxon>ecological metagenomes</taxon>
    </lineage>
</organism>
<dbReference type="EMBL" id="CAFAAB010000078">
    <property type="protein sequence ID" value="CAB4785024.1"/>
    <property type="molecule type" value="Genomic_DNA"/>
</dbReference>
<name>A0A6J6WP59_9ZZZZ</name>
<proteinExistence type="predicted"/>
<evidence type="ECO:0000313" key="1">
    <source>
        <dbReference type="EMBL" id="CAB4785024.1"/>
    </source>
</evidence>
<dbReference type="AlphaFoldDB" id="A0A6J6WP59"/>
<protein>
    <submittedName>
        <fullName evidence="1">Unannotated protein</fullName>
    </submittedName>
</protein>
<sequence>MGTPWVVVPADDAALRGDQMSEGLLRFLRIDAIVGAALILASGQPVEGLWLEVTDGYSAPMAGRDIATLALLGPLANVVISAGEHGSAVCELISATMTNDEINFINEAGTLVSAFNRPSPAVPPKLWWVDGNSLATDGHEVRTLDFSGTDC</sequence>